<keyword evidence="2" id="KW-1185">Reference proteome</keyword>
<evidence type="ECO:0000313" key="1">
    <source>
        <dbReference type="EMBL" id="TMS59128.1"/>
    </source>
</evidence>
<dbReference type="EMBL" id="AKCV02000011">
    <property type="protein sequence ID" value="TMS59128.1"/>
    <property type="molecule type" value="Genomic_DNA"/>
</dbReference>
<name>A0ACD3SSM0_9BURK</name>
<dbReference type="Proteomes" id="UP000004277">
    <property type="component" value="Unassembled WGS sequence"/>
</dbReference>
<gene>
    <name evidence="1" type="ORF">MW7_002805</name>
</gene>
<accession>A0ACD3SSM0</accession>
<organism evidence="1 2">
    <name type="scientific">Imbroritus primus</name>
    <dbReference type="NCBI Taxonomy" id="3058603"/>
    <lineage>
        <taxon>Bacteria</taxon>
        <taxon>Pseudomonadati</taxon>
        <taxon>Pseudomonadota</taxon>
        <taxon>Betaproteobacteria</taxon>
        <taxon>Burkholderiales</taxon>
        <taxon>Burkholderiaceae</taxon>
        <taxon>Imbroritus</taxon>
    </lineage>
</organism>
<comment type="caution">
    <text evidence="1">The sequence shown here is derived from an EMBL/GenBank/DDBJ whole genome shotgun (WGS) entry which is preliminary data.</text>
</comment>
<reference evidence="1" key="1">
    <citation type="submission" date="2019-05" db="EMBL/GenBank/DDBJ databases">
        <title>Revised genome assembly of Burkholderiaceae (previously Ralstonia) sp. PBA.</title>
        <authorList>
            <person name="Gan H.M."/>
        </authorList>
    </citation>
    <scope>NUCLEOTIDE SEQUENCE</scope>
    <source>
        <strain evidence="1">PBA</strain>
    </source>
</reference>
<proteinExistence type="predicted"/>
<protein>
    <submittedName>
        <fullName evidence="1">FAD-dependent oxidoreductase</fullName>
    </submittedName>
</protein>
<sequence>MNSRPHTSTGGPVQASALATARFQIIVVGGGIVGKACALQLGQLGLRVALLAPPALPRSGGAQPWLAPGESWDARIYALSASAQALLEQLRVWPSLDTTRYQPVSDMRVFGDASAQRGVTDHGGDLHFSAYGAAVPQLAWIVESGHIEQTLDTALRFQSHVTIFPHLGQALSLGPERAVLTLDDGRMLEAECVIGADGAGSWVRSACGIGVSARPYRQLGVVANFRAERAHQNTAWQWFLGAGKDEASASGEILALLPLPDNHLSMVWSAGEAHATQLLALDDAQLAQAVEQAAAGAVRARFGALQCVTRPKGFPLTLQQAEVTVAHRMVLIGDAAHVVHPLAGQGVNLGLRDVAELGRVFAAKEAFRDHGDLRLLRRYARARSEDVLALTATTDGLQRLFAAPGPLAYGMRNAGMRLVSAVAPLKRLLVDRALG</sequence>
<evidence type="ECO:0000313" key="2">
    <source>
        <dbReference type="Proteomes" id="UP000004277"/>
    </source>
</evidence>